<dbReference type="RefSeq" id="WP_122376032.1">
    <property type="nucleotide sequence ID" value="NZ_BMPB01000011.1"/>
</dbReference>
<accession>A0ABR6KRG4</accession>
<evidence type="ECO:0000256" key="6">
    <source>
        <dbReference type="SAM" id="Coils"/>
    </source>
</evidence>
<keyword evidence="4 7" id="KW-1133">Transmembrane helix</keyword>
<keyword evidence="2" id="KW-1003">Cell membrane</keyword>
<dbReference type="InterPro" id="IPR050445">
    <property type="entry name" value="Bact_polysacc_biosynth/exp"/>
</dbReference>
<dbReference type="Proteomes" id="UP000533637">
    <property type="component" value="Unassembled WGS sequence"/>
</dbReference>
<evidence type="ECO:0000256" key="3">
    <source>
        <dbReference type="ARBA" id="ARBA00022692"/>
    </source>
</evidence>
<evidence type="ECO:0000256" key="7">
    <source>
        <dbReference type="SAM" id="Phobius"/>
    </source>
</evidence>
<evidence type="ECO:0000256" key="2">
    <source>
        <dbReference type="ARBA" id="ARBA00022475"/>
    </source>
</evidence>
<name>A0ABR6KRG4_9BACT</name>
<keyword evidence="6" id="KW-0175">Coiled coil</keyword>
<feature type="domain" description="Polysaccharide chain length determinant N-terminal" evidence="8">
    <location>
        <begin position="12"/>
        <end position="84"/>
    </location>
</feature>
<dbReference type="Pfam" id="PF13807">
    <property type="entry name" value="GNVR"/>
    <property type="match status" value="1"/>
</dbReference>
<feature type="transmembrane region" description="Helical" evidence="7">
    <location>
        <begin position="23"/>
        <end position="44"/>
    </location>
</feature>
<feature type="domain" description="Tyrosine-protein kinase G-rich" evidence="9">
    <location>
        <begin position="446"/>
        <end position="524"/>
    </location>
</feature>
<keyword evidence="3 7" id="KW-0812">Transmembrane</keyword>
<dbReference type="PANTHER" id="PTHR32309:SF13">
    <property type="entry name" value="FERRIC ENTEROBACTIN TRANSPORT PROTEIN FEPE"/>
    <property type="match status" value="1"/>
</dbReference>
<dbReference type="InterPro" id="IPR003856">
    <property type="entry name" value="LPS_length_determ_N"/>
</dbReference>
<dbReference type="InterPro" id="IPR032807">
    <property type="entry name" value="GNVR"/>
</dbReference>
<dbReference type="PANTHER" id="PTHR32309">
    <property type="entry name" value="TYROSINE-PROTEIN KINASE"/>
    <property type="match status" value="1"/>
</dbReference>
<comment type="subcellular location">
    <subcellularLocation>
        <location evidence="1">Cell membrane</location>
        <topology evidence="1">Multi-pass membrane protein</topology>
    </subcellularLocation>
</comment>
<feature type="coiled-coil region" evidence="6">
    <location>
        <begin position="279"/>
        <end position="313"/>
    </location>
</feature>
<keyword evidence="11" id="KW-1185">Reference proteome</keyword>
<keyword evidence="5 7" id="KW-0472">Membrane</keyword>
<sequence length="529" mass="60139">MEKAEMKEAPLSLFRGLKEIMQYWKWFLISVVVCLFLSVLYVYMTQPVYQVDANVLIKNESDKGGGAGMAMSSMLQGFSFGSSLTMGGGSVDDELLLINSYTLIRKSVADLNLNTIYTSGSFFSKKDYFGDSPFLIMPKDSLLPETFSSALVFKLNVERDGTVKVKAKEGWSSVGEVSGKTFPLTLSVEDYGDFLITKTPYFEKNPVESMKIVFLGYNLTTESIMKNLVVSIKEKKANGINLTVEETNINRGKALLNTIIRKYNEEGLQDKNTSALRSVDFFDQRIALNERELEQIEKRLEAFKKDNNLTDLETEAEIMLTKNGDFKEKLIDSEIQYATVSLIEDFLKDPENKFALAPFNLGITEKTAAEGLQQYNDFLLARKRLLNTTTEDNPNVQLLTEQIEIMRNNVLETFKSIKAGFNFARQDLTKQEQDFISRIKKMPTQEREFLDIKRQQMIKSELYLYLLQQKEEAGMKLATSMEKAKVIDSAYSLSKPLKPNKLFVFSIALIMAIFVPTVILIMKSLMKDI</sequence>
<gene>
    <name evidence="10" type="ORF">GGQ57_004020</name>
</gene>
<evidence type="ECO:0000256" key="5">
    <source>
        <dbReference type="ARBA" id="ARBA00023136"/>
    </source>
</evidence>
<evidence type="ECO:0000256" key="4">
    <source>
        <dbReference type="ARBA" id="ARBA00022989"/>
    </source>
</evidence>
<protein>
    <submittedName>
        <fullName evidence="10">Uncharacterized protein involved in exopolysaccharide biosynthesis</fullName>
    </submittedName>
</protein>
<feature type="transmembrane region" description="Helical" evidence="7">
    <location>
        <begin position="502"/>
        <end position="522"/>
    </location>
</feature>
<evidence type="ECO:0000259" key="9">
    <source>
        <dbReference type="Pfam" id="PF13807"/>
    </source>
</evidence>
<comment type="caution">
    <text evidence="10">The sequence shown here is derived from an EMBL/GenBank/DDBJ whole genome shotgun (WGS) entry which is preliminary data.</text>
</comment>
<proteinExistence type="predicted"/>
<evidence type="ECO:0000259" key="8">
    <source>
        <dbReference type="Pfam" id="PF02706"/>
    </source>
</evidence>
<dbReference type="EMBL" id="JACHOC010000008">
    <property type="protein sequence ID" value="MBB4624096.1"/>
    <property type="molecule type" value="Genomic_DNA"/>
</dbReference>
<dbReference type="Pfam" id="PF02706">
    <property type="entry name" value="Wzz"/>
    <property type="match status" value="1"/>
</dbReference>
<evidence type="ECO:0000256" key="1">
    <source>
        <dbReference type="ARBA" id="ARBA00004651"/>
    </source>
</evidence>
<evidence type="ECO:0000313" key="10">
    <source>
        <dbReference type="EMBL" id="MBB4624096.1"/>
    </source>
</evidence>
<reference evidence="10 11" key="1">
    <citation type="submission" date="2020-08" db="EMBL/GenBank/DDBJ databases">
        <title>Genomic Encyclopedia of Type Strains, Phase IV (KMG-IV): sequencing the most valuable type-strain genomes for metagenomic binning, comparative biology and taxonomic classification.</title>
        <authorList>
            <person name="Goeker M."/>
        </authorList>
    </citation>
    <scope>NUCLEOTIDE SEQUENCE [LARGE SCALE GENOMIC DNA]</scope>
    <source>
        <strain evidence="10 11">DSM 102983</strain>
    </source>
</reference>
<organism evidence="10 11">
    <name type="scientific">Parabacteroides faecis</name>
    <dbReference type="NCBI Taxonomy" id="1217282"/>
    <lineage>
        <taxon>Bacteria</taxon>
        <taxon>Pseudomonadati</taxon>
        <taxon>Bacteroidota</taxon>
        <taxon>Bacteroidia</taxon>
        <taxon>Bacteroidales</taxon>
        <taxon>Tannerellaceae</taxon>
        <taxon>Parabacteroides</taxon>
    </lineage>
</organism>
<evidence type="ECO:0000313" key="11">
    <source>
        <dbReference type="Proteomes" id="UP000533637"/>
    </source>
</evidence>